<name>A0ACB8YGD8_ARCLA</name>
<dbReference type="Proteomes" id="UP001055879">
    <property type="component" value="Linkage Group LG12"/>
</dbReference>
<protein>
    <submittedName>
        <fullName evidence="1">Uncharacterized protein</fullName>
    </submittedName>
</protein>
<gene>
    <name evidence="1" type="ORF">L6452_33550</name>
</gene>
<keyword evidence="2" id="KW-1185">Reference proteome</keyword>
<dbReference type="EMBL" id="CM042058">
    <property type="protein sequence ID" value="KAI3684327.1"/>
    <property type="molecule type" value="Genomic_DNA"/>
</dbReference>
<evidence type="ECO:0000313" key="1">
    <source>
        <dbReference type="EMBL" id="KAI3684327.1"/>
    </source>
</evidence>
<proteinExistence type="predicted"/>
<reference evidence="2" key="1">
    <citation type="journal article" date="2022" name="Mol. Ecol. Resour.">
        <title>The genomes of chicory, endive, great burdock and yacon provide insights into Asteraceae palaeo-polyploidization history and plant inulin production.</title>
        <authorList>
            <person name="Fan W."/>
            <person name="Wang S."/>
            <person name="Wang H."/>
            <person name="Wang A."/>
            <person name="Jiang F."/>
            <person name="Liu H."/>
            <person name="Zhao H."/>
            <person name="Xu D."/>
            <person name="Zhang Y."/>
        </authorList>
    </citation>
    <scope>NUCLEOTIDE SEQUENCE [LARGE SCALE GENOMIC DNA]</scope>
    <source>
        <strain evidence="2">cv. Niubang</strain>
    </source>
</reference>
<organism evidence="1 2">
    <name type="scientific">Arctium lappa</name>
    <name type="common">Greater burdock</name>
    <name type="synonym">Lappa major</name>
    <dbReference type="NCBI Taxonomy" id="4217"/>
    <lineage>
        <taxon>Eukaryota</taxon>
        <taxon>Viridiplantae</taxon>
        <taxon>Streptophyta</taxon>
        <taxon>Embryophyta</taxon>
        <taxon>Tracheophyta</taxon>
        <taxon>Spermatophyta</taxon>
        <taxon>Magnoliopsida</taxon>
        <taxon>eudicotyledons</taxon>
        <taxon>Gunneridae</taxon>
        <taxon>Pentapetalae</taxon>
        <taxon>asterids</taxon>
        <taxon>campanulids</taxon>
        <taxon>Asterales</taxon>
        <taxon>Asteraceae</taxon>
        <taxon>Carduoideae</taxon>
        <taxon>Cardueae</taxon>
        <taxon>Arctiinae</taxon>
        <taxon>Arctium</taxon>
    </lineage>
</organism>
<accession>A0ACB8YGD8</accession>
<sequence>MFDGSLPHCFNRLSSLKLLDISSNRFTGLLTPSPIANLTSLEYIDFRYNSFEGTFSFSSLSNNAKLEVVRFVSNNSKFEVETEEPIGWIPTFQLKVLVLSGCNTNRRKGSFVPRFLLHQSQLQEIDLSHNSLVGPFPNWLIENNTMLQGLILSNNTFSGIIRMPFYMNANTKWLDMSRNHMNGTIPNDIHKFLPKLNYLNLSSNSLDGVISSSIGDMSELWALDLSDNELSGELPKGLFTNIPYLGMLKLSKNRLHGQVLSGNISLGNIERLHLDSNCFTGNIGNWNISFPYWWGLQRLDIGNNFFTGMIPHWLSNMSTLSELTVRNNSFEGPFPCGSASFKFLDISENSFSGTIPSCFSLTNMKHLHLGSNRFTGSIPDAFCNLTDVLTLDIGNNYLSGRIPKFLGKLSDLRILILRNNSFSGSIPKQLCQLSNVSLIDLSSNSLSGTIPRCLHNIISPIYPTFIELRVENEHTSFYNYERVLDHELYSYYVWEDIEIPDEVHFTTKTLSYIYKGRLLDLMVGLDLSCNRLTGKIPEELGLLNQIHSLNLSHNQLSGPIPVNFSNLANIESLDLSSNNLIGEVPSELIKLNTLAVFNVSYNNLSGRLPEMKAQFATFSKESYEGNPLLCGPPLEKKCTSQVNDPSTKEGNDKWHDIDMVSFYGSSGATLVVFLLGFAAVLYINPYWRRRWLDFVEECMYTFYYFLEDSVRKPSRLFRK</sequence>
<comment type="caution">
    <text evidence="1">The sequence shown here is derived from an EMBL/GenBank/DDBJ whole genome shotgun (WGS) entry which is preliminary data.</text>
</comment>
<reference evidence="1 2" key="2">
    <citation type="journal article" date="2022" name="Mol. Ecol. Resour.">
        <title>The genomes of chicory, endive, great burdock and yacon provide insights into Asteraceae paleo-polyploidization history and plant inulin production.</title>
        <authorList>
            <person name="Fan W."/>
            <person name="Wang S."/>
            <person name="Wang H."/>
            <person name="Wang A."/>
            <person name="Jiang F."/>
            <person name="Liu H."/>
            <person name="Zhao H."/>
            <person name="Xu D."/>
            <person name="Zhang Y."/>
        </authorList>
    </citation>
    <scope>NUCLEOTIDE SEQUENCE [LARGE SCALE GENOMIC DNA]</scope>
    <source>
        <strain evidence="2">cv. Niubang</strain>
    </source>
</reference>
<evidence type="ECO:0000313" key="2">
    <source>
        <dbReference type="Proteomes" id="UP001055879"/>
    </source>
</evidence>